<keyword evidence="9" id="KW-1185">Reference proteome</keyword>
<feature type="transmembrane region" description="Helical" evidence="6">
    <location>
        <begin position="31"/>
        <end position="54"/>
    </location>
</feature>
<keyword evidence="3 6" id="KW-0812">Transmembrane</keyword>
<evidence type="ECO:0000313" key="9">
    <source>
        <dbReference type="Proteomes" id="UP001251870"/>
    </source>
</evidence>
<protein>
    <submittedName>
        <fullName evidence="8">YbfB/YjiJ family MFS transporter</fullName>
    </submittedName>
</protein>
<feature type="transmembrane region" description="Helical" evidence="6">
    <location>
        <begin position="66"/>
        <end position="86"/>
    </location>
</feature>
<proteinExistence type="predicted"/>
<feature type="transmembrane region" description="Helical" evidence="6">
    <location>
        <begin position="177"/>
        <end position="196"/>
    </location>
</feature>
<dbReference type="Gene3D" id="1.20.1250.20">
    <property type="entry name" value="MFS general substrate transporter like domains"/>
    <property type="match status" value="1"/>
</dbReference>
<evidence type="ECO:0000256" key="4">
    <source>
        <dbReference type="ARBA" id="ARBA00022989"/>
    </source>
</evidence>
<comment type="subcellular location">
    <subcellularLocation>
        <location evidence="1">Cell membrane</location>
        <topology evidence="1">Multi-pass membrane protein</topology>
    </subcellularLocation>
</comment>
<evidence type="ECO:0000313" key="8">
    <source>
        <dbReference type="EMBL" id="MDR8018284.1"/>
    </source>
</evidence>
<keyword evidence="2" id="KW-1003">Cell membrane</keyword>
<feature type="transmembrane region" description="Helical" evidence="6">
    <location>
        <begin position="203"/>
        <end position="222"/>
    </location>
</feature>
<feature type="transmembrane region" description="Helical" evidence="6">
    <location>
        <begin position="262"/>
        <end position="281"/>
    </location>
</feature>
<evidence type="ECO:0000256" key="5">
    <source>
        <dbReference type="ARBA" id="ARBA00023136"/>
    </source>
</evidence>
<dbReference type="Proteomes" id="UP001251870">
    <property type="component" value="Unassembled WGS sequence"/>
</dbReference>
<comment type="caution">
    <text evidence="8">The sequence shown here is derived from an EMBL/GenBank/DDBJ whole genome shotgun (WGS) entry which is preliminary data.</text>
</comment>
<feature type="transmembrane region" description="Helical" evidence="6">
    <location>
        <begin position="92"/>
        <end position="113"/>
    </location>
</feature>
<name>A0ABU2DPA5_9MICC</name>
<organism evidence="8 9">
    <name type="scientific">Nesterenkonia aerolata</name>
    <dbReference type="NCBI Taxonomy" id="3074079"/>
    <lineage>
        <taxon>Bacteria</taxon>
        <taxon>Bacillati</taxon>
        <taxon>Actinomycetota</taxon>
        <taxon>Actinomycetes</taxon>
        <taxon>Micrococcales</taxon>
        <taxon>Micrococcaceae</taxon>
        <taxon>Nesterenkonia</taxon>
    </lineage>
</organism>
<feature type="chain" id="PRO_5047375682" evidence="7">
    <location>
        <begin position="25"/>
        <end position="319"/>
    </location>
</feature>
<evidence type="ECO:0000256" key="1">
    <source>
        <dbReference type="ARBA" id="ARBA00004651"/>
    </source>
</evidence>
<feature type="transmembrane region" description="Helical" evidence="6">
    <location>
        <begin position="134"/>
        <end position="157"/>
    </location>
</feature>
<keyword evidence="7" id="KW-0732">Signal</keyword>
<sequence>MGARAVAVAAGALAMLGCTLIATAPSAAALGLGVAVAGSSTGVASPPLAHVVALHINPLRRDRAQTVVNAGTGIGVMVSGPVALLTQDHWRMGWFAFALTSAAVAFWVWHTIPARSGHDAPESGHRRRPRPSELVPRGSLALIAAAVLMGAASAAGWTFGQDFLQDEGGHGRTLTTVAWIFLGASGLFGAVSGDLIRRLSLLTAWSSLMLVFSATTAVWALWPQNPLVAVSASAVFGALYVGLTGLLLVWGTRLYIDRPSTGVGIAFLAIALGQATATPILGAVADLSSMSEAFLVSAVIALIGSLVRGARGTVSEVDA</sequence>
<dbReference type="Pfam" id="PF06779">
    <property type="entry name" value="MFS_4"/>
    <property type="match status" value="1"/>
</dbReference>
<dbReference type="EMBL" id="JAVKGR010000001">
    <property type="protein sequence ID" value="MDR8018284.1"/>
    <property type="molecule type" value="Genomic_DNA"/>
</dbReference>
<accession>A0ABU2DPA5</accession>
<feature type="transmembrane region" description="Helical" evidence="6">
    <location>
        <begin position="293"/>
        <end position="310"/>
    </location>
</feature>
<feature type="signal peptide" evidence="7">
    <location>
        <begin position="1"/>
        <end position="24"/>
    </location>
</feature>
<feature type="transmembrane region" description="Helical" evidence="6">
    <location>
        <begin position="228"/>
        <end position="250"/>
    </location>
</feature>
<reference evidence="8 9" key="1">
    <citation type="submission" date="2023-09" db="EMBL/GenBank/DDBJ databases">
        <title>Description of three actinobacteria isolated from air of manufacturing shop in a pharmaceutical factory.</title>
        <authorList>
            <person name="Zhang D.-F."/>
        </authorList>
    </citation>
    <scope>NUCLEOTIDE SEQUENCE [LARGE SCALE GENOMIC DNA]</scope>
    <source>
        <strain evidence="8 9">LY-0111</strain>
    </source>
</reference>
<dbReference type="RefSeq" id="WP_310547263.1">
    <property type="nucleotide sequence ID" value="NZ_JAVKGR010000001.1"/>
</dbReference>
<dbReference type="PANTHER" id="PTHR43124">
    <property type="entry name" value="PURINE EFFLUX PUMP PBUE"/>
    <property type="match status" value="1"/>
</dbReference>
<evidence type="ECO:0000256" key="6">
    <source>
        <dbReference type="SAM" id="Phobius"/>
    </source>
</evidence>
<keyword evidence="4 6" id="KW-1133">Transmembrane helix</keyword>
<keyword evidence="5 6" id="KW-0472">Membrane</keyword>
<dbReference type="PANTHER" id="PTHR43124:SF3">
    <property type="entry name" value="CHLORAMPHENICOL EFFLUX PUMP RV0191"/>
    <property type="match status" value="1"/>
</dbReference>
<dbReference type="PROSITE" id="PS51257">
    <property type="entry name" value="PROKAR_LIPOPROTEIN"/>
    <property type="match status" value="1"/>
</dbReference>
<dbReference type="InterPro" id="IPR036259">
    <property type="entry name" value="MFS_trans_sf"/>
</dbReference>
<dbReference type="InterPro" id="IPR050189">
    <property type="entry name" value="MFS_Efflux_Transporters"/>
</dbReference>
<evidence type="ECO:0000256" key="7">
    <source>
        <dbReference type="SAM" id="SignalP"/>
    </source>
</evidence>
<dbReference type="InterPro" id="IPR010645">
    <property type="entry name" value="MFS_4"/>
</dbReference>
<evidence type="ECO:0000256" key="3">
    <source>
        <dbReference type="ARBA" id="ARBA00022692"/>
    </source>
</evidence>
<gene>
    <name evidence="8" type="ORF">RIL96_01710</name>
</gene>
<evidence type="ECO:0000256" key="2">
    <source>
        <dbReference type="ARBA" id="ARBA00022475"/>
    </source>
</evidence>
<dbReference type="SUPFAM" id="SSF103473">
    <property type="entry name" value="MFS general substrate transporter"/>
    <property type="match status" value="1"/>
</dbReference>